<dbReference type="PANTHER" id="PTHR26453">
    <property type="entry name" value="OLFACTORY RECEPTOR"/>
    <property type="match status" value="1"/>
</dbReference>
<keyword evidence="3 12" id="KW-0716">Sensory transduction</keyword>
<feature type="transmembrane region" description="Helical" evidence="12">
    <location>
        <begin position="144"/>
        <end position="169"/>
    </location>
</feature>
<evidence type="ECO:0000256" key="8">
    <source>
        <dbReference type="ARBA" id="ARBA00023136"/>
    </source>
</evidence>
<keyword evidence="9 11" id="KW-0675">Receptor</keyword>
<protein>
    <recommendedName>
        <fullName evidence="12">Olfactory receptor</fullName>
    </recommendedName>
</protein>
<dbReference type="SMART" id="SM01381">
    <property type="entry name" value="7TM_GPCR_Srsx"/>
    <property type="match status" value="1"/>
</dbReference>
<dbReference type="PROSITE" id="PS50262">
    <property type="entry name" value="G_PROTEIN_RECEP_F1_2"/>
    <property type="match status" value="1"/>
</dbReference>
<dbReference type="AlphaFoldDB" id="A0AAV3AUF1"/>
<dbReference type="InterPro" id="IPR017452">
    <property type="entry name" value="GPCR_Rhodpsn_7TM"/>
</dbReference>
<feature type="transmembrane region" description="Helical" evidence="12">
    <location>
        <begin position="245"/>
        <end position="265"/>
    </location>
</feature>
<keyword evidence="10 11" id="KW-0807">Transducer</keyword>
<keyword evidence="15" id="KW-1185">Reference proteome</keyword>
<comment type="caution">
    <text evidence="14">The sequence shown here is derived from an EMBL/GenBank/DDBJ whole genome shotgun (WGS) entry which is preliminary data.</text>
</comment>
<evidence type="ECO:0000256" key="1">
    <source>
        <dbReference type="ARBA" id="ARBA00004651"/>
    </source>
</evidence>
<dbReference type="PRINTS" id="PR00237">
    <property type="entry name" value="GPCRRHODOPSN"/>
</dbReference>
<keyword evidence="6 12" id="KW-1133">Transmembrane helix</keyword>
<feature type="transmembrane region" description="Helical" evidence="12">
    <location>
        <begin position="62"/>
        <end position="82"/>
    </location>
</feature>
<accession>A0AAV3AUF1</accession>
<dbReference type="SUPFAM" id="SSF81321">
    <property type="entry name" value="Family A G protein-coupled receptor-like"/>
    <property type="match status" value="1"/>
</dbReference>
<dbReference type="Gene3D" id="1.20.1070.10">
    <property type="entry name" value="Rhodopsin 7-helix transmembrane proteins"/>
    <property type="match status" value="1"/>
</dbReference>
<keyword evidence="2 12" id="KW-1003">Cell membrane</keyword>
<keyword evidence="8 12" id="KW-0472">Membrane</keyword>
<sequence length="313" mass="35295">MNEQLANRSNDNIGFHILAFPTSKKGQFILLTVFLMVYLIILIGNILILSLVCLVPQLHTSMYFFLSNLSVLDNFYVSTTLPKLIYITNTGDHAVSYNDCMAQLYFFLFFADTESFLLATMAVDRYVAICLPLHYPLIMSKQVCVLLAFPAWFMAAVNALMLTCFVHGLTFTGWKEVDNFFCDLKAVLTVSSSDTYFLRTFILVDGMFIGAVPMLLILTTYVGIISTIMKIKSSGGRKKTFSSCTSHIIIVVVYYGSALCLYMQYSLEQDKLFAIMFVTLVPMLNPIVYSLRNKDITRAIQRTVKGSKTIPEP</sequence>
<feature type="transmembrane region" description="Helical" evidence="12">
    <location>
        <begin position="271"/>
        <end position="291"/>
    </location>
</feature>
<evidence type="ECO:0000313" key="14">
    <source>
        <dbReference type="EMBL" id="DBA30204.1"/>
    </source>
</evidence>
<dbReference type="PROSITE" id="PS00237">
    <property type="entry name" value="G_PROTEIN_RECEP_F1_1"/>
    <property type="match status" value="1"/>
</dbReference>
<evidence type="ECO:0000313" key="15">
    <source>
        <dbReference type="Proteomes" id="UP001181693"/>
    </source>
</evidence>
<dbReference type="EMBL" id="DYDO01000002">
    <property type="protein sequence ID" value="DBA30204.1"/>
    <property type="molecule type" value="Genomic_DNA"/>
</dbReference>
<dbReference type="GO" id="GO:0004930">
    <property type="term" value="F:G protein-coupled receptor activity"/>
    <property type="evidence" value="ECO:0007669"/>
    <property type="project" value="UniProtKB-KW"/>
</dbReference>
<evidence type="ECO:0000256" key="4">
    <source>
        <dbReference type="ARBA" id="ARBA00022692"/>
    </source>
</evidence>
<dbReference type="PRINTS" id="PR00245">
    <property type="entry name" value="OLFACTORYR"/>
</dbReference>
<dbReference type="Proteomes" id="UP001181693">
    <property type="component" value="Unassembled WGS sequence"/>
</dbReference>
<evidence type="ECO:0000256" key="7">
    <source>
        <dbReference type="ARBA" id="ARBA00023040"/>
    </source>
</evidence>
<proteinExistence type="inferred from homology"/>
<name>A0AAV3AUF1_PYXAD</name>
<feature type="domain" description="G-protein coupled receptors family 1 profile" evidence="13">
    <location>
        <begin position="44"/>
        <end position="289"/>
    </location>
</feature>
<dbReference type="FunFam" id="1.20.1070.10:FF:000015">
    <property type="entry name" value="Olfactory receptor"/>
    <property type="match status" value="1"/>
</dbReference>
<evidence type="ECO:0000256" key="10">
    <source>
        <dbReference type="ARBA" id="ARBA00023224"/>
    </source>
</evidence>
<evidence type="ECO:0000256" key="2">
    <source>
        <dbReference type="ARBA" id="ARBA00022475"/>
    </source>
</evidence>
<dbReference type="Pfam" id="PF13853">
    <property type="entry name" value="7tm_4"/>
    <property type="match status" value="1"/>
</dbReference>
<evidence type="ECO:0000256" key="11">
    <source>
        <dbReference type="RuleBase" id="RU000688"/>
    </source>
</evidence>
<comment type="similarity">
    <text evidence="11">Belongs to the G-protein coupled receptor 1 family.</text>
</comment>
<feature type="transmembrane region" description="Helical" evidence="12">
    <location>
        <begin position="102"/>
        <end position="123"/>
    </location>
</feature>
<keyword evidence="5 12" id="KW-0552">Olfaction</keyword>
<dbReference type="InterPro" id="IPR000276">
    <property type="entry name" value="GPCR_Rhodpsn"/>
</dbReference>
<evidence type="ECO:0000256" key="3">
    <source>
        <dbReference type="ARBA" id="ARBA00022606"/>
    </source>
</evidence>
<dbReference type="InterPro" id="IPR000725">
    <property type="entry name" value="Olfact_rcpt"/>
</dbReference>
<keyword evidence="7 11" id="KW-0297">G-protein coupled receptor</keyword>
<keyword evidence="4 11" id="KW-0812">Transmembrane</keyword>
<reference evidence="14" key="1">
    <citation type="thesis" date="2020" institute="ProQuest LLC" country="789 East Eisenhower Parkway, Ann Arbor, MI, USA">
        <title>Comparative Genomics and Chromosome Evolution.</title>
        <authorList>
            <person name="Mudd A.B."/>
        </authorList>
    </citation>
    <scope>NUCLEOTIDE SEQUENCE</scope>
    <source>
        <strain evidence="14">1538</strain>
        <tissue evidence="14">Blood</tissue>
    </source>
</reference>
<evidence type="ECO:0000256" key="9">
    <source>
        <dbReference type="ARBA" id="ARBA00023170"/>
    </source>
</evidence>
<feature type="transmembrane region" description="Helical" evidence="12">
    <location>
        <begin position="201"/>
        <end position="224"/>
    </location>
</feature>
<dbReference type="CDD" id="cd13954">
    <property type="entry name" value="7tmA_OR"/>
    <property type="match status" value="1"/>
</dbReference>
<gene>
    <name evidence="14" type="ORF">GDO54_006217</name>
</gene>
<evidence type="ECO:0000256" key="12">
    <source>
        <dbReference type="RuleBase" id="RU363047"/>
    </source>
</evidence>
<evidence type="ECO:0000256" key="6">
    <source>
        <dbReference type="ARBA" id="ARBA00022989"/>
    </source>
</evidence>
<dbReference type="GO" id="GO:0005886">
    <property type="term" value="C:plasma membrane"/>
    <property type="evidence" value="ECO:0007669"/>
    <property type="project" value="UniProtKB-SubCell"/>
</dbReference>
<dbReference type="GO" id="GO:0004984">
    <property type="term" value="F:olfactory receptor activity"/>
    <property type="evidence" value="ECO:0007669"/>
    <property type="project" value="InterPro"/>
</dbReference>
<comment type="subcellular location">
    <subcellularLocation>
        <location evidence="1 12">Cell membrane</location>
        <topology evidence="1 12">Multi-pass membrane protein</topology>
    </subcellularLocation>
</comment>
<feature type="transmembrane region" description="Helical" evidence="12">
    <location>
        <begin position="28"/>
        <end position="55"/>
    </location>
</feature>
<evidence type="ECO:0000256" key="5">
    <source>
        <dbReference type="ARBA" id="ARBA00022725"/>
    </source>
</evidence>
<evidence type="ECO:0000259" key="13">
    <source>
        <dbReference type="PROSITE" id="PS50262"/>
    </source>
</evidence>
<organism evidence="14 15">
    <name type="scientific">Pyxicephalus adspersus</name>
    <name type="common">African bullfrog</name>
    <dbReference type="NCBI Taxonomy" id="30357"/>
    <lineage>
        <taxon>Eukaryota</taxon>
        <taxon>Metazoa</taxon>
        <taxon>Chordata</taxon>
        <taxon>Craniata</taxon>
        <taxon>Vertebrata</taxon>
        <taxon>Euteleostomi</taxon>
        <taxon>Amphibia</taxon>
        <taxon>Batrachia</taxon>
        <taxon>Anura</taxon>
        <taxon>Neobatrachia</taxon>
        <taxon>Ranoidea</taxon>
        <taxon>Pyxicephalidae</taxon>
        <taxon>Pyxicephalinae</taxon>
        <taxon>Pyxicephalus</taxon>
    </lineage>
</organism>